<dbReference type="PROSITE" id="PS50977">
    <property type="entry name" value="HTH_TETR_2"/>
    <property type="match status" value="1"/>
</dbReference>
<protein>
    <submittedName>
        <fullName evidence="5">Uncharacterized protein</fullName>
    </submittedName>
</protein>
<organism evidence="5 6">
    <name type="scientific">Denitratisoma oestradiolicum</name>
    <dbReference type="NCBI Taxonomy" id="311182"/>
    <lineage>
        <taxon>Bacteria</taxon>
        <taxon>Pseudomonadati</taxon>
        <taxon>Pseudomonadota</taxon>
        <taxon>Betaproteobacteria</taxon>
        <taxon>Nitrosomonadales</taxon>
        <taxon>Sterolibacteriaceae</taxon>
        <taxon>Denitratisoma</taxon>
    </lineage>
</organism>
<dbReference type="OrthoDB" id="9816320at2"/>
<gene>
    <name evidence="5" type="ORF">DENOEST_2364</name>
</gene>
<dbReference type="PRINTS" id="PR00455">
    <property type="entry name" value="HTHTETR"/>
</dbReference>
<evidence type="ECO:0000256" key="2">
    <source>
        <dbReference type="ARBA" id="ARBA00023125"/>
    </source>
</evidence>
<dbReference type="PANTHER" id="PTHR30055">
    <property type="entry name" value="HTH-TYPE TRANSCRIPTIONAL REGULATOR RUTR"/>
    <property type="match status" value="1"/>
</dbReference>
<dbReference type="InterPro" id="IPR001647">
    <property type="entry name" value="HTH_TetR"/>
</dbReference>
<evidence type="ECO:0000256" key="1">
    <source>
        <dbReference type="ARBA" id="ARBA00023015"/>
    </source>
</evidence>
<dbReference type="SUPFAM" id="SSF46689">
    <property type="entry name" value="Homeodomain-like"/>
    <property type="match status" value="1"/>
</dbReference>
<dbReference type="Pfam" id="PF00440">
    <property type="entry name" value="TetR_N"/>
    <property type="match status" value="1"/>
</dbReference>
<dbReference type="InterPro" id="IPR050109">
    <property type="entry name" value="HTH-type_TetR-like_transc_reg"/>
</dbReference>
<feature type="region of interest" description="Disordered" evidence="4">
    <location>
        <begin position="1"/>
        <end position="40"/>
    </location>
</feature>
<keyword evidence="1" id="KW-0805">Transcription regulation</keyword>
<dbReference type="PANTHER" id="PTHR30055:SF234">
    <property type="entry name" value="HTH-TYPE TRANSCRIPTIONAL REGULATOR BETI"/>
    <property type="match status" value="1"/>
</dbReference>
<dbReference type="EMBL" id="LR778301">
    <property type="protein sequence ID" value="CAB1369529.1"/>
    <property type="molecule type" value="Genomic_DNA"/>
</dbReference>
<accession>A0A6S6XXC8</accession>
<evidence type="ECO:0000313" key="6">
    <source>
        <dbReference type="Proteomes" id="UP000515733"/>
    </source>
</evidence>
<dbReference type="AlphaFoldDB" id="A0A6S6XXC8"/>
<dbReference type="GO" id="GO:0000976">
    <property type="term" value="F:transcription cis-regulatory region binding"/>
    <property type="evidence" value="ECO:0007669"/>
    <property type="project" value="TreeGrafter"/>
</dbReference>
<dbReference type="RefSeq" id="WP_145771373.1">
    <property type="nucleotide sequence ID" value="NZ_LR778301.1"/>
</dbReference>
<keyword evidence="2" id="KW-0238">DNA-binding</keyword>
<dbReference type="GO" id="GO:0003700">
    <property type="term" value="F:DNA-binding transcription factor activity"/>
    <property type="evidence" value="ECO:0007669"/>
    <property type="project" value="TreeGrafter"/>
</dbReference>
<evidence type="ECO:0000256" key="4">
    <source>
        <dbReference type="SAM" id="MobiDB-lite"/>
    </source>
</evidence>
<dbReference type="InterPro" id="IPR009057">
    <property type="entry name" value="Homeodomain-like_sf"/>
</dbReference>
<dbReference type="KEGG" id="doe:DENOEST_2364"/>
<dbReference type="Proteomes" id="UP000515733">
    <property type="component" value="Chromosome"/>
</dbReference>
<keyword evidence="3" id="KW-0804">Transcription</keyword>
<evidence type="ECO:0000256" key="3">
    <source>
        <dbReference type="ARBA" id="ARBA00023163"/>
    </source>
</evidence>
<proteinExistence type="predicted"/>
<dbReference type="Gene3D" id="1.10.357.10">
    <property type="entry name" value="Tetracycline Repressor, domain 2"/>
    <property type="match status" value="1"/>
</dbReference>
<evidence type="ECO:0000313" key="5">
    <source>
        <dbReference type="EMBL" id="CAB1369529.1"/>
    </source>
</evidence>
<sequence>MKSSSAVRRKKSPGAAKVGPELARNKLETHRRLPTQRRAKHTVDSMLIAARALLAEGGATAVTTRAVAERAGVGVGSLYEYFPNREAILAHLAEELLQQEARVANAEYARIRAQSLPEYLDEIFGRTLQVERKMLALGGDFHRRYTHHYQLWAMHEKGRLSVAEMVDGMTQILAEHGVGDRVGHLPLAAHLLARGIRAMIASLVEDRPDLLGTPELDRILGRIVRAIVDLPNPNTTQDRD</sequence>
<keyword evidence="6" id="KW-1185">Reference proteome</keyword>
<reference evidence="5 6" key="1">
    <citation type="submission" date="2020-03" db="EMBL/GenBank/DDBJ databases">
        <authorList>
            <consortium name="Genoscope - CEA"/>
            <person name="William W."/>
        </authorList>
    </citation>
    <scope>NUCLEOTIDE SEQUENCE [LARGE SCALE GENOMIC DNA]</scope>
    <source>
        <strain evidence="6">DSM 16959</strain>
    </source>
</reference>
<name>A0A6S6XXC8_9PROT</name>